<comment type="caution">
    <text evidence="1">The sequence shown here is derived from an EMBL/GenBank/DDBJ whole genome shotgun (WGS) entry which is preliminary data.</text>
</comment>
<reference evidence="2" key="1">
    <citation type="submission" date="2017-10" db="EMBL/GenBank/DDBJ databases">
        <title>FDA dAtabase for Regulatory Grade micrObial Sequences (FDA-ARGOS): Supporting development and validation of Infectious Disease Dx tests.</title>
        <authorList>
            <person name="Goldberg B."/>
            <person name="Campos J."/>
            <person name="Tallon L."/>
            <person name="Sadzewicz L."/>
            <person name="Ott S."/>
            <person name="Zhao X."/>
            <person name="Nagaraj S."/>
            <person name="Vavikolanu K."/>
            <person name="Aluvathingal J."/>
            <person name="Nadendla S."/>
            <person name="Geyer C."/>
            <person name="Sichtig H."/>
        </authorList>
    </citation>
    <scope>NUCLEOTIDE SEQUENCE [LARGE SCALE GENOMIC DNA]</scope>
    <source>
        <strain evidence="2">FDAARGOS_376</strain>
    </source>
</reference>
<dbReference type="Proteomes" id="UP000222460">
    <property type="component" value="Unassembled WGS sequence"/>
</dbReference>
<accession>A0A2C5W5D4</accession>
<evidence type="ECO:0000313" key="2">
    <source>
        <dbReference type="Proteomes" id="UP000222460"/>
    </source>
</evidence>
<dbReference type="RefSeq" id="WP_098964691.1">
    <property type="nucleotide sequence ID" value="NZ_PDKZ01000002.1"/>
</dbReference>
<protein>
    <submittedName>
        <fullName evidence="1">Uncharacterized protein</fullName>
    </submittedName>
</protein>
<dbReference type="EMBL" id="PDKZ01000002">
    <property type="protein sequence ID" value="PHH39753.1"/>
    <property type="molecule type" value="Genomic_DNA"/>
</dbReference>
<gene>
    <name evidence="1" type="ORF">CRX57_06080</name>
</gene>
<proteinExistence type="predicted"/>
<organism evidence="1 2">
    <name type="scientific">Pseudomonas putida</name>
    <name type="common">Arthrobacter siderocapsulatus</name>
    <dbReference type="NCBI Taxonomy" id="303"/>
    <lineage>
        <taxon>Bacteria</taxon>
        <taxon>Pseudomonadati</taxon>
        <taxon>Pseudomonadota</taxon>
        <taxon>Gammaproteobacteria</taxon>
        <taxon>Pseudomonadales</taxon>
        <taxon>Pseudomonadaceae</taxon>
        <taxon>Pseudomonas</taxon>
    </lineage>
</organism>
<evidence type="ECO:0000313" key="1">
    <source>
        <dbReference type="EMBL" id="PHH39753.1"/>
    </source>
</evidence>
<sequence>MKHPLTRQNADRSWDLEIALNTQMFRDADRLDQAAYLIIEVGTTNSEIWQQFSEAKALADEKRNAAYQDWIRIKRLMMG</sequence>
<name>A0A2C5W5D4_PSEPU</name>
<dbReference type="AlphaFoldDB" id="A0A2C5W5D4"/>